<proteinExistence type="predicted"/>
<accession>A0A0R2FYL7</accession>
<comment type="caution">
    <text evidence="1">The sequence shown here is derived from an EMBL/GenBank/DDBJ whole genome shotgun (WGS) entry which is preliminary data.</text>
</comment>
<evidence type="ECO:0000313" key="1">
    <source>
        <dbReference type="EMBL" id="KRN33554.1"/>
    </source>
</evidence>
<dbReference type="Proteomes" id="UP000051296">
    <property type="component" value="Unassembled WGS sequence"/>
</dbReference>
<dbReference type="PATRIC" id="fig|1123500.6.peg.361"/>
<organism evidence="1 2">
    <name type="scientific">Weissella halotolerans DSM 20190</name>
    <dbReference type="NCBI Taxonomy" id="1123500"/>
    <lineage>
        <taxon>Bacteria</taxon>
        <taxon>Bacillati</taxon>
        <taxon>Bacillota</taxon>
        <taxon>Bacilli</taxon>
        <taxon>Lactobacillales</taxon>
        <taxon>Lactobacillaceae</taxon>
        <taxon>Weissella</taxon>
    </lineage>
</organism>
<protein>
    <submittedName>
        <fullName evidence="1">Uncharacterized protein</fullName>
    </submittedName>
</protein>
<sequence>MKPFLKSTAKFALRNVPQGQLTSLVLGATTALAPKVYQQLKLRFSQPSREELLKQLTVLEDLKQKAVLTDSEYQEQKEVVLTLLKAAKK</sequence>
<keyword evidence="2" id="KW-1185">Reference proteome</keyword>
<evidence type="ECO:0000313" key="2">
    <source>
        <dbReference type="Proteomes" id="UP000051296"/>
    </source>
</evidence>
<gene>
    <name evidence="1" type="ORF">IV68_GL000360</name>
</gene>
<dbReference type="RefSeq" id="WP_022790946.1">
    <property type="nucleotide sequence ID" value="NZ_ATUU01000001.1"/>
</dbReference>
<reference evidence="1 2" key="1">
    <citation type="journal article" date="2015" name="Genome Announc.">
        <title>Expanding the biotechnology potential of lactobacilli through comparative genomics of 213 strains and associated genera.</title>
        <authorList>
            <person name="Sun Z."/>
            <person name="Harris H.M."/>
            <person name="McCann A."/>
            <person name="Guo C."/>
            <person name="Argimon S."/>
            <person name="Zhang W."/>
            <person name="Yang X."/>
            <person name="Jeffery I.B."/>
            <person name="Cooney J.C."/>
            <person name="Kagawa T.F."/>
            <person name="Liu W."/>
            <person name="Song Y."/>
            <person name="Salvetti E."/>
            <person name="Wrobel A."/>
            <person name="Rasinkangas P."/>
            <person name="Parkhill J."/>
            <person name="Rea M.C."/>
            <person name="O'Sullivan O."/>
            <person name="Ritari J."/>
            <person name="Douillard F.P."/>
            <person name="Paul Ross R."/>
            <person name="Yang R."/>
            <person name="Briner A.E."/>
            <person name="Felis G.E."/>
            <person name="de Vos W.M."/>
            <person name="Barrangou R."/>
            <person name="Klaenhammer T.R."/>
            <person name="Caufield P.W."/>
            <person name="Cui Y."/>
            <person name="Zhang H."/>
            <person name="O'Toole P.W."/>
        </authorList>
    </citation>
    <scope>NUCLEOTIDE SEQUENCE [LARGE SCALE GENOMIC DNA]</scope>
    <source>
        <strain evidence="1 2">DSM 20190</strain>
    </source>
</reference>
<name>A0A0R2FYL7_9LACO</name>
<dbReference type="InParanoid" id="A0A0R2FYL7"/>
<dbReference type="AlphaFoldDB" id="A0A0R2FYL7"/>
<dbReference type="EMBL" id="JQAX01000001">
    <property type="protein sequence ID" value="KRN33554.1"/>
    <property type="molecule type" value="Genomic_DNA"/>
</dbReference>